<evidence type="ECO:0000259" key="4">
    <source>
        <dbReference type="PROSITE" id="PS50240"/>
    </source>
</evidence>
<dbReference type="Pfam" id="PF00089">
    <property type="entry name" value="Trypsin"/>
    <property type="match status" value="1"/>
</dbReference>
<dbReference type="GO" id="GO:0006508">
    <property type="term" value="P:proteolysis"/>
    <property type="evidence" value="ECO:0007669"/>
    <property type="project" value="InterPro"/>
</dbReference>
<reference evidence="5" key="1">
    <citation type="journal article" date="2014" name="Nat. Genet.">
        <title>Genome and transcriptome of the porcine whipworm Trichuris suis.</title>
        <authorList>
            <person name="Jex A.R."/>
            <person name="Nejsum P."/>
            <person name="Schwarz E.M."/>
            <person name="Hu L."/>
            <person name="Young N.D."/>
            <person name="Hall R.S."/>
            <person name="Korhonen P.K."/>
            <person name="Liao S."/>
            <person name="Thamsborg S."/>
            <person name="Xia J."/>
            <person name="Xu P."/>
            <person name="Wang S."/>
            <person name="Scheerlinck J.P."/>
            <person name="Hofmann A."/>
            <person name="Sternberg P.W."/>
            <person name="Wang J."/>
            <person name="Gasser R.B."/>
        </authorList>
    </citation>
    <scope>NUCLEOTIDE SEQUENCE [LARGE SCALE GENOMIC DNA]</scope>
    <source>
        <strain evidence="5">DCEP-RM93F</strain>
    </source>
</reference>
<gene>
    <name evidence="5" type="ORF">M514_13903</name>
</gene>
<feature type="compositionally biased region" description="Basic and acidic residues" evidence="3">
    <location>
        <begin position="347"/>
        <end position="365"/>
    </location>
</feature>
<sequence length="365" mass="40468">LRGHVGIDGLAYNKNGFSVCRFESGTNRKLPGSERNASNTYTVAIIHKRLAGEDTLEHLTTLILLLCLILAQRAVASKCGAPATYGGRRVEAYLSNQPDNSVLPWTAAIRTKFGTFKCLGSIVAENAPNGRHKNTSFLVLTAGGCFYNSEKKRFEPPGRFRVYAGVNHLRLFMTRGQSSKPLAIRIMPFNMAEKDIWYGVAVITLRRSFFFTKSVSPVCVASGYAIPPRKSTCFVSTYHNKELNEKVVKMVSRSKCDFGYFPKSAKQRGMCSRHDIADTKKSFGAPLVCLIDGRAYQFGVYLAPLTSAAPLPYPMAFHFYGHVTSVLERDPATVSSIIQLGSYRESQVSHDPESDPFVEAHRRSE</sequence>
<dbReference type="EMBL" id="KL367616">
    <property type="protein sequence ID" value="KFD61663.1"/>
    <property type="molecule type" value="Genomic_DNA"/>
</dbReference>
<dbReference type="InterPro" id="IPR043504">
    <property type="entry name" value="Peptidase_S1_PA_chymotrypsin"/>
</dbReference>
<feature type="region of interest" description="Disordered" evidence="3">
    <location>
        <begin position="345"/>
        <end position="365"/>
    </location>
</feature>
<dbReference type="InterPro" id="IPR009003">
    <property type="entry name" value="Peptidase_S1_PA"/>
</dbReference>
<name>A0A085MWR7_9BILA</name>
<feature type="non-terminal residue" evidence="5">
    <location>
        <position position="1"/>
    </location>
</feature>
<feature type="non-terminal residue" evidence="5">
    <location>
        <position position="365"/>
    </location>
</feature>
<comment type="similarity">
    <text evidence="2">Belongs to the peptidase S1 family. CLIP subfamily.</text>
</comment>
<accession>A0A085MWR7</accession>
<feature type="domain" description="Peptidase S1" evidence="4">
    <location>
        <begin position="84"/>
        <end position="349"/>
    </location>
</feature>
<evidence type="ECO:0000256" key="3">
    <source>
        <dbReference type="SAM" id="MobiDB-lite"/>
    </source>
</evidence>
<organism evidence="5">
    <name type="scientific">Trichuris suis</name>
    <name type="common">pig whipworm</name>
    <dbReference type="NCBI Taxonomy" id="68888"/>
    <lineage>
        <taxon>Eukaryota</taxon>
        <taxon>Metazoa</taxon>
        <taxon>Ecdysozoa</taxon>
        <taxon>Nematoda</taxon>
        <taxon>Enoplea</taxon>
        <taxon>Dorylaimia</taxon>
        <taxon>Trichinellida</taxon>
        <taxon>Trichuridae</taxon>
        <taxon>Trichuris</taxon>
    </lineage>
</organism>
<proteinExistence type="inferred from homology"/>
<dbReference type="AlphaFoldDB" id="A0A085MWR7"/>
<dbReference type="Proteomes" id="UP000030758">
    <property type="component" value="Unassembled WGS sequence"/>
</dbReference>
<dbReference type="PROSITE" id="PS50240">
    <property type="entry name" value="TRYPSIN_DOM"/>
    <property type="match status" value="1"/>
</dbReference>
<dbReference type="InterPro" id="IPR051487">
    <property type="entry name" value="Ser/Thr_Proteases_Immune/Dev"/>
</dbReference>
<dbReference type="GO" id="GO:0004252">
    <property type="term" value="F:serine-type endopeptidase activity"/>
    <property type="evidence" value="ECO:0007669"/>
    <property type="project" value="InterPro"/>
</dbReference>
<evidence type="ECO:0000256" key="2">
    <source>
        <dbReference type="ARBA" id="ARBA00024195"/>
    </source>
</evidence>
<keyword evidence="1" id="KW-1015">Disulfide bond</keyword>
<dbReference type="Gene3D" id="2.40.10.10">
    <property type="entry name" value="Trypsin-like serine proteases"/>
    <property type="match status" value="1"/>
</dbReference>
<protein>
    <recommendedName>
        <fullName evidence="4">Peptidase S1 domain-containing protein</fullName>
    </recommendedName>
</protein>
<dbReference type="SUPFAM" id="SSF50494">
    <property type="entry name" value="Trypsin-like serine proteases"/>
    <property type="match status" value="1"/>
</dbReference>
<dbReference type="InterPro" id="IPR001254">
    <property type="entry name" value="Trypsin_dom"/>
</dbReference>
<dbReference type="PANTHER" id="PTHR24256">
    <property type="entry name" value="TRYPTASE-RELATED"/>
    <property type="match status" value="1"/>
</dbReference>
<evidence type="ECO:0000256" key="1">
    <source>
        <dbReference type="ARBA" id="ARBA00023157"/>
    </source>
</evidence>
<evidence type="ECO:0000313" key="5">
    <source>
        <dbReference type="EMBL" id="KFD61663.1"/>
    </source>
</evidence>